<dbReference type="Proteomes" id="UP000288215">
    <property type="component" value="Unassembled WGS sequence"/>
</dbReference>
<organism evidence="3 4">
    <name type="scientific">Methanosuratincola subterraneus</name>
    <dbReference type="NCBI Taxonomy" id="2593994"/>
    <lineage>
        <taxon>Archaea</taxon>
        <taxon>Thermoproteota</taxon>
        <taxon>Methanosuratincolia</taxon>
        <taxon>Candidatus Methanomethylicales</taxon>
        <taxon>Candidatus Methanomethylicaceae</taxon>
        <taxon>Candidatus Methanosuratincola (ex Vanwonterghem et al. 2016)</taxon>
    </lineage>
</organism>
<dbReference type="AlphaFoldDB" id="A0A3S3S8S1"/>
<evidence type="ECO:0000259" key="2">
    <source>
        <dbReference type="Pfam" id="PF14478"/>
    </source>
</evidence>
<keyword evidence="1" id="KW-0472">Membrane</keyword>
<gene>
    <name evidence="3" type="ORF">Metus_0125</name>
</gene>
<reference evidence="3 4" key="1">
    <citation type="submission" date="2018-12" db="EMBL/GenBank/DDBJ databases">
        <title>The complete genome of the methanogenic archaea of the candidate phylum Verstraetearchaeota, obtained from the metagenome of underground thermal water.</title>
        <authorList>
            <person name="Kadnikov V.V."/>
            <person name="Mardanov A.V."/>
            <person name="Beletsky A.V."/>
            <person name="Karnachuk O.V."/>
            <person name="Ravin N.V."/>
        </authorList>
    </citation>
    <scope>NUCLEOTIDE SEQUENCE [LARGE SCALE GENOMIC DNA]</scope>
    <source>
        <strain evidence="3">Ch88</strain>
    </source>
</reference>
<comment type="caution">
    <text evidence="3">The sequence shown here is derived from an EMBL/GenBank/DDBJ whole genome shotgun (WGS) entry which is preliminary data.</text>
</comment>
<evidence type="ECO:0000313" key="4">
    <source>
        <dbReference type="Proteomes" id="UP000288215"/>
    </source>
</evidence>
<feature type="transmembrane region" description="Helical" evidence="1">
    <location>
        <begin position="6"/>
        <end position="28"/>
    </location>
</feature>
<protein>
    <recommendedName>
        <fullName evidence="2">Transcobalamin-like C-terminal domain-containing protein</fullName>
    </recommendedName>
</protein>
<dbReference type="Pfam" id="PF14478">
    <property type="entry name" value="DUF4430"/>
    <property type="match status" value="1"/>
</dbReference>
<dbReference type="Gene3D" id="2.170.130.30">
    <property type="match status" value="1"/>
</dbReference>
<evidence type="ECO:0000256" key="1">
    <source>
        <dbReference type="SAM" id="Phobius"/>
    </source>
</evidence>
<accession>A0A3S3S8S1</accession>
<feature type="domain" description="Transcobalamin-like C-terminal" evidence="2">
    <location>
        <begin position="76"/>
        <end position="147"/>
    </location>
</feature>
<name>A0A3S3S8S1_METS7</name>
<dbReference type="EMBL" id="RXGA01000001">
    <property type="protein sequence ID" value="RWX74100.1"/>
    <property type="molecule type" value="Genomic_DNA"/>
</dbReference>
<proteinExistence type="predicted"/>
<evidence type="ECO:0000313" key="3">
    <source>
        <dbReference type="EMBL" id="RWX74100.1"/>
    </source>
</evidence>
<keyword evidence="1" id="KW-0812">Transmembrane</keyword>
<dbReference type="InterPro" id="IPR027954">
    <property type="entry name" value="Transcobalamin-like_C"/>
</dbReference>
<sequence>MATNTWTIISGVLLIWAVGATVGLAYYYQNSQSQQIIIDNYKSVIGDVAIKVNLGIDYGNGTTVWKNGTYVPVGFSLLNATLKAAQVNYTVYSYGTWVNGINGVFENVAQNTYWVYYVWSNNKWEMGPVGADQYILNNGESVKWVLTKF</sequence>
<keyword evidence="1" id="KW-1133">Transmembrane helix</keyword>